<keyword evidence="5" id="KW-1185">Reference proteome</keyword>
<keyword evidence="2 3" id="KW-0732">Signal</keyword>
<accession>A0ABU1Y8A4</accession>
<protein>
    <recommendedName>
        <fullName evidence="1">Type IV secretion system putative lipoprotein virB7</fullName>
    </recommendedName>
</protein>
<gene>
    <name evidence="4" type="ORF">J2W48_002258</name>
</gene>
<sequence length="159" mass="18691">MKKYLFILLAVLILTSCNGETKNNTIQGNWIKGTQSEQIKTIEKQFRGFDNTMVEVGYRYQELYWAGQDQNWEYANYQLEKINTAIENGLQRRPKRAKSAEYFLTNVLPQMKESLKNKDRKVFDENFETMTINCNACHAMEKVPYFSVKTPTVRQSPIR</sequence>
<evidence type="ECO:0000313" key="4">
    <source>
        <dbReference type="EMBL" id="MDR7210318.1"/>
    </source>
</evidence>
<dbReference type="Proteomes" id="UP001269081">
    <property type="component" value="Unassembled WGS sequence"/>
</dbReference>
<evidence type="ECO:0000256" key="3">
    <source>
        <dbReference type="SAM" id="SignalP"/>
    </source>
</evidence>
<comment type="caution">
    <text evidence="4">The sequence shown here is derived from an EMBL/GenBank/DDBJ whole genome shotgun (WGS) entry which is preliminary data.</text>
</comment>
<feature type="chain" id="PRO_5045095820" description="Type IV secretion system putative lipoprotein virB7" evidence="3">
    <location>
        <begin position="20"/>
        <end position="159"/>
    </location>
</feature>
<evidence type="ECO:0000256" key="2">
    <source>
        <dbReference type="ARBA" id="ARBA00022729"/>
    </source>
</evidence>
<reference evidence="4 5" key="1">
    <citation type="submission" date="2023-07" db="EMBL/GenBank/DDBJ databases">
        <title>Sorghum-associated microbial communities from plants grown in Nebraska, USA.</title>
        <authorList>
            <person name="Schachtman D."/>
        </authorList>
    </citation>
    <scope>NUCLEOTIDE SEQUENCE [LARGE SCALE GENOMIC DNA]</scope>
    <source>
        <strain evidence="4 5">4129</strain>
    </source>
</reference>
<evidence type="ECO:0000256" key="1">
    <source>
        <dbReference type="ARBA" id="ARBA00017922"/>
    </source>
</evidence>
<name>A0ABU1Y8A4_9FLAO</name>
<dbReference type="RefSeq" id="WP_310281241.1">
    <property type="nucleotide sequence ID" value="NZ_JAVDWQ010000006.1"/>
</dbReference>
<organism evidence="4 5">
    <name type="scientific">Flavobacterium piscis</name>
    <dbReference type="NCBI Taxonomy" id="1114874"/>
    <lineage>
        <taxon>Bacteria</taxon>
        <taxon>Pseudomonadati</taxon>
        <taxon>Bacteroidota</taxon>
        <taxon>Flavobacteriia</taxon>
        <taxon>Flavobacteriales</taxon>
        <taxon>Flavobacteriaceae</taxon>
        <taxon>Flavobacterium</taxon>
    </lineage>
</organism>
<evidence type="ECO:0000313" key="5">
    <source>
        <dbReference type="Proteomes" id="UP001269081"/>
    </source>
</evidence>
<dbReference type="PROSITE" id="PS51257">
    <property type="entry name" value="PROKAR_LIPOPROTEIN"/>
    <property type="match status" value="1"/>
</dbReference>
<dbReference type="Pfam" id="PF08139">
    <property type="entry name" value="LPAM_1"/>
    <property type="match status" value="1"/>
</dbReference>
<feature type="signal peptide" evidence="3">
    <location>
        <begin position="1"/>
        <end position="19"/>
    </location>
</feature>
<dbReference type="InterPro" id="IPR012640">
    <property type="entry name" value="Membr_lipoprot_lipid_attach_CS"/>
</dbReference>
<dbReference type="EMBL" id="JAVDWQ010000006">
    <property type="protein sequence ID" value="MDR7210318.1"/>
    <property type="molecule type" value="Genomic_DNA"/>
</dbReference>
<proteinExistence type="predicted"/>